<dbReference type="PIRSF" id="PIRSF005047">
    <property type="entry name" value="UCP005047_YshC"/>
    <property type="match status" value="1"/>
</dbReference>
<keyword evidence="1" id="KW-0808">Transferase</keyword>
<protein>
    <recommendedName>
        <fullName evidence="3">DNA-directed DNA polymerase X domain-containing protein</fullName>
    </recommendedName>
</protein>
<dbReference type="Gene3D" id="3.30.460.10">
    <property type="entry name" value="Beta Polymerase, domain 2"/>
    <property type="match status" value="1"/>
</dbReference>
<name>A0A2M8KR82_9BACT</name>
<dbReference type="InterPro" id="IPR050243">
    <property type="entry name" value="PHP_phosphatase"/>
</dbReference>
<accession>A0A2M8KR82</accession>
<dbReference type="InterPro" id="IPR027421">
    <property type="entry name" value="DNA_pol_lamdba_lyase_dom_sf"/>
</dbReference>
<dbReference type="InterPro" id="IPR029398">
    <property type="entry name" value="PolB_thumb"/>
</dbReference>
<keyword evidence="2" id="KW-0548">Nucleotidyltransferase</keyword>
<feature type="domain" description="DNA-directed DNA polymerase X" evidence="3">
    <location>
        <begin position="4"/>
        <end position="327"/>
    </location>
</feature>
<dbReference type="GO" id="GO:0003887">
    <property type="term" value="F:DNA-directed DNA polymerase activity"/>
    <property type="evidence" value="ECO:0007669"/>
    <property type="project" value="InterPro"/>
</dbReference>
<dbReference type="InterPro" id="IPR004013">
    <property type="entry name" value="PHP_dom"/>
</dbReference>
<dbReference type="EMBL" id="PFED01000208">
    <property type="protein sequence ID" value="PJE62427.1"/>
    <property type="molecule type" value="Genomic_DNA"/>
</dbReference>
<evidence type="ECO:0000313" key="5">
    <source>
        <dbReference type="Proteomes" id="UP000229554"/>
    </source>
</evidence>
<dbReference type="GO" id="GO:0003677">
    <property type="term" value="F:DNA binding"/>
    <property type="evidence" value="ECO:0007669"/>
    <property type="project" value="InterPro"/>
</dbReference>
<dbReference type="Gene3D" id="3.20.20.140">
    <property type="entry name" value="Metal-dependent hydrolases"/>
    <property type="match status" value="1"/>
</dbReference>
<evidence type="ECO:0000256" key="2">
    <source>
        <dbReference type="ARBA" id="ARBA00022695"/>
    </source>
</evidence>
<dbReference type="InterPro" id="IPR010994">
    <property type="entry name" value="RuvA_2-like"/>
</dbReference>
<sequence length="589" mass="67440">MTSFSNQDIADVLNKVAIVYQLQNENRFKIIAYQQAAEVVSTCTQSIYDLWKEGNMQDINGIGTTIANHLQEYFTNKESSYFWKTIAQVPQSVFLLVNIPGIGPKRAYKLVTHLHLDNPTTALADLQTAIENNEMSQMEGFGEKSQQQLLENLELYTKQSSAEKRMILPFAQKVAHQLLQYLTLHPQVIQCEPLGSLRRHIETIGDIDIVLVADEKYFSTIIDYIAVYPSCLRVDNKGSKKISIIVAPHIRVDIRLTTLKTYGTMLQYFTGSKMHNIRLREYAQKKNLSLSEYGITDKKTGIQHTFEKEELLYSFLKLEYISPLLREGTDEITRAQEHTLPTLVSLKDIRGDLHVHSNFPIQTSHDVGANSFTTLLNKAKQLGYTYIGFTEHNPRSKESANQVISLLQKRRLQAQRELTNTPITYFLGLEVDIRPDGTLALYDEAIEQLDYVIVSIHSSFRMDQKSATARVLKALSYPKVRIFGHPTGRKIGERDGLSLDWKQIFPLCRKRNIALEINAWPQRLDLPDVLVRQAIQAGVRCIINTDTHALIDMDNMHYGITVAQRGWCEKKNIVNTLPENEFRRWILNK</sequence>
<dbReference type="Gene3D" id="1.10.150.20">
    <property type="entry name" value="5' to 3' exonuclease, C-terminal subdomain"/>
    <property type="match status" value="1"/>
</dbReference>
<reference evidence="5" key="1">
    <citation type="submission" date="2017-09" db="EMBL/GenBank/DDBJ databases">
        <title>Depth-based differentiation of microbial function through sediment-hosted aquifers and enrichment of novel symbionts in the deep terrestrial subsurface.</title>
        <authorList>
            <person name="Probst A.J."/>
            <person name="Ladd B."/>
            <person name="Jarett J.K."/>
            <person name="Geller-Mcgrath D.E."/>
            <person name="Sieber C.M.K."/>
            <person name="Emerson J.B."/>
            <person name="Anantharaman K."/>
            <person name="Thomas B.C."/>
            <person name="Malmstrom R."/>
            <person name="Stieglmeier M."/>
            <person name="Klingl A."/>
            <person name="Woyke T."/>
            <person name="Ryan C.M."/>
            <person name="Banfield J.F."/>
        </authorList>
    </citation>
    <scope>NUCLEOTIDE SEQUENCE [LARGE SCALE GENOMIC DNA]</scope>
</reference>
<organism evidence="4 5">
    <name type="scientific">Candidatus Roizmanbacteria bacterium CG10_big_fil_rev_8_21_14_0_10_39_6</name>
    <dbReference type="NCBI Taxonomy" id="1974853"/>
    <lineage>
        <taxon>Bacteria</taxon>
        <taxon>Candidatus Roizmaniibacteriota</taxon>
    </lineage>
</organism>
<dbReference type="GO" id="GO:0042578">
    <property type="term" value="F:phosphoric ester hydrolase activity"/>
    <property type="evidence" value="ECO:0007669"/>
    <property type="project" value="TreeGrafter"/>
</dbReference>
<dbReference type="SUPFAM" id="SSF89550">
    <property type="entry name" value="PHP domain-like"/>
    <property type="match status" value="1"/>
</dbReference>
<dbReference type="Pfam" id="PF14520">
    <property type="entry name" value="HHH_5"/>
    <property type="match status" value="1"/>
</dbReference>
<dbReference type="SUPFAM" id="SSF47802">
    <property type="entry name" value="DNA polymerase beta, N-terminal domain-like"/>
    <property type="match status" value="1"/>
</dbReference>
<dbReference type="InterPro" id="IPR016195">
    <property type="entry name" value="Pol/histidinol_Pase-like"/>
</dbReference>
<dbReference type="GO" id="GO:0008270">
    <property type="term" value="F:zinc ion binding"/>
    <property type="evidence" value="ECO:0007669"/>
    <property type="project" value="TreeGrafter"/>
</dbReference>
<dbReference type="PANTHER" id="PTHR36928:SF1">
    <property type="entry name" value="PHOSPHATASE YCDX-RELATED"/>
    <property type="match status" value="1"/>
</dbReference>
<dbReference type="Gene3D" id="1.10.150.110">
    <property type="entry name" value="DNA polymerase beta, N-terminal domain-like"/>
    <property type="match status" value="1"/>
</dbReference>
<dbReference type="SMART" id="SM00483">
    <property type="entry name" value="POLXc"/>
    <property type="match status" value="1"/>
</dbReference>
<dbReference type="InterPro" id="IPR002054">
    <property type="entry name" value="DNA-dir_DNA_pol_X"/>
</dbReference>
<dbReference type="PANTHER" id="PTHR36928">
    <property type="entry name" value="PHOSPHATASE YCDX-RELATED"/>
    <property type="match status" value="1"/>
</dbReference>
<evidence type="ECO:0000313" key="4">
    <source>
        <dbReference type="EMBL" id="PJE62427.1"/>
    </source>
</evidence>
<dbReference type="InterPro" id="IPR043519">
    <property type="entry name" value="NT_sf"/>
</dbReference>
<dbReference type="CDD" id="cd07436">
    <property type="entry name" value="PHP_PolX"/>
    <property type="match status" value="1"/>
</dbReference>
<dbReference type="Pfam" id="PF14791">
    <property type="entry name" value="DNA_pol_B_thumb"/>
    <property type="match status" value="1"/>
</dbReference>
<proteinExistence type="predicted"/>
<dbReference type="Pfam" id="PF14716">
    <property type="entry name" value="HHH_8"/>
    <property type="match status" value="1"/>
</dbReference>
<dbReference type="Gene3D" id="3.30.210.10">
    <property type="entry name" value="DNA polymerase, thumb domain"/>
    <property type="match status" value="1"/>
</dbReference>
<evidence type="ECO:0000256" key="1">
    <source>
        <dbReference type="ARBA" id="ARBA00022679"/>
    </source>
</evidence>
<dbReference type="InterPro" id="IPR037160">
    <property type="entry name" value="DNA_Pol_thumb_sf"/>
</dbReference>
<dbReference type="CDD" id="cd00141">
    <property type="entry name" value="NT_POLXc"/>
    <property type="match status" value="1"/>
</dbReference>
<evidence type="ECO:0000259" key="3">
    <source>
        <dbReference type="SMART" id="SM00483"/>
    </source>
</evidence>
<dbReference type="Proteomes" id="UP000229554">
    <property type="component" value="Unassembled WGS sequence"/>
</dbReference>
<dbReference type="SUPFAM" id="SSF81301">
    <property type="entry name" value="Nucleotidyltransferase"/>
    <property type="match status" value="1"/>
</dbReference>
<dbReference type="AlphaFoldDB" id="A0A2M8KR82"/>
<gene>
    <name evidence="4" type="ORF">COU88_05080</name>
</gene>
<comment type="caution">
    <text evidence="4">The sequence shown here is derived from an EMBL/GenBank/DDBJ whole genome shotgun (WGS) entry which is preliminary data.</text>
</comment>
<dbReference type="GO" id="GO:0005829">
    <property type="term" value="C:cytosol"/>
    <property type="evidence" value="ECO:0007669"/>
    <property type="project" value="TreeGrafter"/>
</dbReference>
<dbReference type="InterPro" id="IPR022311">
    <property type="entry name" value="PolX-like"/>
</dbReference>
<dbReference type="SUPFAM" id="SSF47781">
    <property type="entry name" value="RuvA domain 2-like"/>
    <property type="match status" value="1"/>
</dbReference>
<dbReference type="InterPro" id="IPR047967">
    <property type="entry name" value="PolX_PHP"/>
</dbReference>
<dbReference type="InterPro" id="IPR010996">
    <property type="entry name" value="HHH_MUS81"/>
</dbReference>
<dbReference type="Pfam" id="PF02811">
    <property type="entry name" value="PHP"/>
    <property type="match status" value="1"/>
</dbReference>